<name>A0A1S3KAH6_LINAN</name>
<dbReference type="GeneID" id="106180098"/>
<dbReference type="Gene3D" id="1.10.1170.10">
    <property type="entry name" value="Inhibitor Of Apoptosis Protein (2mihbC-IAP-1), Chain A"/>
    <property type="match status" value="1"/>
</dbReference>
<keyword evidence="1" id="KW-1185">Reference proteome</keyword>
<dbReference type="PROSITE" id="PS50143">
    <property type="entry name" value="BIR_REPEAT_2"/>
    <property type="match status" value="1"/>
</dbReference>
<proteinExistence type="predicted"/>
<accession>A0A1S3KAH6</accession>
<dbReference type="InterPro" id="IPR001370">
    <property type="entry name" value="BIR_rpt"/>
</dbReference>
<dbReference type="Proteomes" id="UP000085678">
    <property type="component" value="Unplaced"/>
</dbReference>
<gene>
    <name evidence="2" type="primary">LOC106180098</name>
</gene>
<dbReference type="KEGG" id="lak:106180098"/>
<dbReference type="InParanoid" id="A0A1S3KAH6"/>
<dbReference type="SUPFAM" id="SSF57924">
    <property type="entry name" value="Inhibitor of apoptosis (IAP) repeat"/>
    <property type="match status" value="1"/>
</dbReference>
<protein>
    <submittedName>
        <fullName evidence="2">Inhibitor of apoptosis</fullName>
    </submittedName>
</protein>
<dbReference type="Pfam" id="PF00653">
    <property type="entry name" value="BIR"/>
    <property type="match status" value="1"/>
</dbReference>
<evidence type="ECO:0000313" key="2">
    <source>
        <dbReference type="RefSeq" id="XP_013419444.1"/>
    </source>
</evidence>
<dbReference type="RefSeq" id="XP_013419444.1">
    <property type="nucleotide sequence ID" value="XM_013563990.1"/>
</dbReference>
<organism evidence="1 2">
    <name type="scientific">Lingula anatina</name>
    <name type="common">Brachiopod</name>
    <name type="synonym">Lingula unguis</name>
    <dbReference type="NCBI Taxonomy" id="7574"/>
    <lineage>
        <taxon>Eukaryota</taxon>
        <taxon>Metazoa</taxon>
        <taxon>Spiralia</taxon>
        <taxon>Lophotrochozoa</taxon>
        <taxon>Brachiopoda</taxon>
        <taxon>Linguliformea</taxon>
        <taxon>Lingulata</taxon>
        <taxon>Lingulida</taxon>
        <taxon>Linguloidea</taxon>
        <taxon>Lingulidae</taxon>
        <taxon>Lingula</taxon>
    </lineage>
</organism>
<reference evidence="2" key="1">
    <citation type="submission" date="2025-08" db="UniProtKB">
        <authorList>
            <consortium name="RefSeq"/>
        </authorList>
    </citation>
    <scope>IDENTIFICATION</scope>
    <source>
        <tissue evidence="2">Gonads</tissue>
    </source>
</reference>
<evidence type="ECO:0000313" key="1">
    <source>
        <dbReference type="Proteomes" id="UP000085678"/>
    </source>
</evidence>
<dbReference type="AlphaFoldDB" id="A0A1S3KAH6"/>
<sequence>MDDNEVFTDCAPEDQPLHFRIPYCKEEDRILSLLNWPGKLLINPIPLAISGFYRDQEASNTDDAVLCFNCRVSLRNWDPLRDAADVEHERHSPQCTMNSVAKRLKNPLNVPLTPEKRHELVQLFVPFEKNYTPSTVKTLLNIGFDEVDQAPWPKPYTLF</sequence>
<dbReference type="STRING" id="7574.A0A1S3KAH6"/>
<dbReference type="SMART" id="SM00238">
    <property type="entry name" value="BIR"/>
    <property type="match status" value="1"/>
</dbReference>